<sequence length="116" mass="13756">MSDPIVFHAYDETYLIVLCRGHYHIPLALEHPIKLICQHLPLPGLLRVPQYYADRRVFFELKPLLQIAVPPHISAVILKYWRLTYEPFALKCTMKRSCLFRLNRANVPNRKHRSHK</sequence>
<evidence type="ECO:0000313" key="1">
    <source>
        <dbReference type="EnsemblMetazoa" id="GMOY009291-PA"/>
    </source>
</evidence>
<dbReference type="EnsemblMetazoa" id="GMOY009291-RA">
    <property type="protein sequence ID" value="GMOY009291-PA"/>
    <property type="gene ID" value="GMOY009291"/>
</dbReference>
<dbReference type="Proteomes" id="UP000092444">
    <property type="component" value="Unassembled WGS sequence"/>
</dbReference>
<name>A0A1B0G7J9_GLOMM</name>
<dbReference type="AlphaFoldDB" id="A0A1B0G7J9"/>
<keyword evidence="2" id="KW-1185">Reference proteome</keyword>
<reference evidence="1" key="1">
    <citation type="submission" date="2020-05" db="UniProtKB">
        <authorList>
            <consortium name="EnsemblMetazoa"/>
        </authorList>
    </citation>
    <scope>IDENTIFICATION</scope>
    <source>
        <strain evidence="1">Yale</strain>
    </source>
</reference>
<dbReference type="EMBL" id="CCAG010018811">
    <property type="status" value="NOT_ANNOTATED_CDS"/>
    <property type="molecule type" value="Genomic_DNA"/>
</dbReference>
<proteinExistence type="predicted"/>
<protein>
    <submittedName>
        <fullName evidence="1">Uncharacterized protein</fullName>
    </submittedName>
</protein>
<dbReference type="VEuPathDB" id="VectorBase:GMOY009291"/>
<organism evidence="1 2">
    <name type="scientific">Glossina morsitans morsitans</name>
    <name type="common">Savannah tsetse fly</name>
    <dbReference type="NCBI Taxonomy" id="37546"/>
    <lineage>
        <taxon>Eukaryota</taxon>
        <taxon>Metazoa</taxon>
        <taxon>Ecdysozoa</taxon>
        <taxon>Arthropoda</taxon>
        <taxon>Hexapoda</taxon>
        <taxon>Insecta</taxon>
        <taxon>Pterygota</taxon>
        <taxon>Neoptera</taxon>
        <taxon>Endopterygota</taxon>
        <taxon>Diptera</taxon>
        <taxon>Brachycera</taxon>
        <taxon>Muscomorpha</taxon>
        <taxon>Hippoboscoidea</taxon>
        <taxon>Glossinidae</taxon>
        <taxon>Glossina</taxon>
    </lineage>
</organism>
<evidence type="ECO:0000313" key="2">
    <source>
        <dbReference type="Proteomes" id="UP000092444"/>
    </source>
</evidence>
<accession>A0A1B0G7J9</accession>